<evidence type="ECO:0000313" key="2">
    <source>
        <dbReference type="EMBL" id="KXJ91846.1"/>
    </source>
</evidence>
<dbReference type="AlphaFoldDB" id="A0A136J4G0"/>
<feature type="compositionally biased region" description="Low complexity" evidence="1">
    <location>
        <begin position="94"/>
        <end position="104"/>
    </location>
</feature>
<keyword evidence="3" id="KW-1185">Reference proteome</keyword>
<dbReference type="InParanoid" id="A0A136J4G0"/>
<feature type="region of interest" description="Disordered" evidence="1">
    <location>
        <begin position="1"/>
        <end position="67"/>
    </location>
</feature>
<dbReference type="EMBL" id="KQ964249">
    <property type="protein sequence ID" value="KXJ91846.1"/>
    <property type="molecule type" value="Genomic_DNA"/>
</dbReference>
<feature type="compositionally biased region" description="Low complexity" evidence="1">
    <location>
        <begin position="280"/>
        <end position="291"/>
    </location>
</feature>
<name>A0A136J4G0_9PEZI</name>
<protein>
    <submittedName>
        <fullName evidence="2">Uncharacterized protein</fullName>
    </submittedName>
</protein>
<accession>A0A136J4G0</accession>
<proteinExistence type="predicted"/>
<dbReference type="Proteomes" id="UP000070501">
    <property type="component" value="Unassembled WGS sequence"/>
</dbReference>
<reference evidence="3" key="1">
    <citation type="submission" date="2016-02" db="EMBL/GenBank/DDBJ databases">
        <title>Draft genome sequence of Microdochium bolleyi, a fungal endophyte of beachgrass.</title>
        <authorList>
            <consortium name="DOE Joint Genome Institute"/>
            <person name="David A.S."/>
            <person name="May G."/>
            <person name="Haridas S."/>
            <person name="Lim J."/>
            <person name="Wang M."/>
            <person name="Labutti K."/>
            <person name="Lipzen A."/>
            <person name="Barry K."/>
            <person name="Grigoriev I.V."/>
        </authorList>
    </citation>
    <scope>NUCLEOTIDE SEQUENCE [LARGE SCALE GENOMIC DNA]</scope>
    <source>
        <strain evidence="3">J235TASD1</strain>
    </source>
</reference>
<sequence length="303" mass="32059">MRDGLVELENASSGWRRRLLQSQRGGDGSGSGGRSQRDGDDTSRGGMPGMPAPVTVAATTTAPPAAAASQYTQVPYAIAEEDEHQQRHLHGHHSQPPAAQPSPRSRSRRRFGRGFFYAALIIATILILARTAFRVVEFSQPSWRRSTATTSTIGNPNDSSSGGAGAGTVEILLALFDGSFVALAAALLLAAHPLLTLVSDPSLVLAAQTREERAHAWYYGPGAGGAERHRRVQDWVETITLGGGGSTTTGAGGGGARSMSRRFSWVSSSRWTGRSGGGEQQQQQEVGANGVVEPERAVIPMYR</sequence>
<evidence type="ECO:0000313" key="3">
    <source>
        <dbReference type="Proteomes" id="UP000070501"/>
    </source>
</evidence>
<feature type="region of interest" description="Disordered" evidence="1">
    <location>
        <begin position="83"/>
        <end position="107"/>
    </location>
</feature>
<feature type="region of interest" description="Disordered" evidence="1">
    <location>
        <begin position="270"/>
        <end position="291"/>
    </location>
</feature>
<evidence type="ECO:0000256" key="1">
    <source>
        <dbReference type="SAM" id="MobiDB-lite"/>
    </source>
</evidence>
<organism evidence="2 3">
    <name type="scientific">Microdochium bolleyi</name>
    <dbReference type="NCBI Taxonomy" id="196109"/>
    <lineage>
        <taxon>Eukaryota</taxon>
        <taxon>Fungi</taxon>
        <taxon>Dikarya</taxon>
        <taxon>Ascomycota</taxon>
        <taxon>Pezizomycotina</taxon>
        <taxon>Sordariomycetes</taxon>
        <taxon>Xylariomycetidae</taxon>
        <taxon>Xylariales</taxon>
        <taxon>Microdochiaceae</taxon>
        <taxon>Microdochium</taxon>
    </lineage>
</organism>
<gene>
    <name evidence="2" type="ORF">Micbo1qcDRAFT_161875</name>
</gene>
<feature type="compositionally biased region" description="Low complexity" evidence="1">
    <location>
        <begin position="52"/>
        <end position="67"/>
    </location>
</feature>